<feature type="compositionally biased region" description="Basic residues" evidence="1">
    <location>
        <begin position="316"/>
        <end position="327"/>
    </location>
</feature>
<organism evidence="2 3">
    <name type="scientific">Monascus purpureus</name>
    <name type="common">Red mold</name>
    <name type="synonym">Monascus anka</name>
    <dbReference type="NCBI Taxonomy" id="5098"/>
    <lineage>
        <taxon>Eukaryota</taxon>
        <taxon>Fungi</taxon>
        <taxon>Dikarya</taxon>
        <taxon>Ascomycota</taxon>
        <taxon>Pezizomycotina</taxon>
        <taxon>Eurotiomycetes</taxon>
        <taxon>Eurotiomycetidae</taxon>
        <taxon>Eurotiales</taxon>
        <taxon>Aspergillaceae</taxon>
        <taxon>Monascus</taxon>
    </lineage>
</organism>
<proteinExistence type="predicted"/>
<keyword evidence="3" id="KW-1185">Reference proteome</keyword>
<dbReference type="EMBL" id="VIFY01000034">
    <property type="protein sequence ID" value="TQB74141.1"/>
    <property type="molecule type" value="Genomic_DNA"/>
</dbReference>
<feature type="compositionally biased region" description="Basic and acidic residues" evidence="1">
    <location>
        <begin position="200"/>
        <end position="209"/>
    </location>
</feature>
<feature type="region of interest" description="Disordered" evidence="1">
    <location>
        <begin position="453"/>
        <end position="475"/>
    </location>
</feature>
<dbReference type="OrthoDB" id="2351940at2759"/>
<gene>
    <name evidence="2" type="ORF">MPDQ_005045</name>
</gene>
<name>A0A507QWV5_MONPU</name>
<sequence length="562" mass="63647">MSGNYDYPPASRRISRRTGPDERRYQHLRNLLGSVERNQDSDHFNLDRALEVLSEEIEESWAEGQRWNSNFEQTRAMVDRQIHQIQSDLSGREDRIRRIMSSHERSENLSVPTPPSMNQEQGTSDSPPPAERLSRRRRVLTPGERFMRDGRGRRSGLSTLLDEPFPPLHPLPAAESSSSMRPDLEAGRQSGRWSTKRRKLDSDDNREGPRGFSYGQHGQVVPGALKMEIASCDGGTYEPEGESSWPENVLHNDSSVYCTKSDRCNLILRHRGETPFCLKKLVIKAPKVGFDAPIQEGMVFVSMTSDELLTRTAHYQTRRRRQNRRALRASQEQPNAFRSPFRSLERTSVTGQDFNSDAENELATVGRGSGHMADFRVTTAYDDNSDAGGNGDVESDEDIPSIAEIERIHMEQMEDDLPCPESDDSESDNDLSVLSTFHRRRLELRRRSRIFRHQESPDDHIGLQSRRPYPSSIGPVGSFTQDSSSYYPGSNSQSGAVALEPHAHFFIEREKSMVSIKFDPPPSGRFILIKLWSPYTGGNIDIQSIIAHGFAGPRFFPAGNFR</sequence>
<feature type="region of interest" description="Disordered" evidence="1">
    <location>
        <begin position="1"/>
        <end position="20"/>
    </location>
</feature>
<feature type="region of interest" description="Disordered" evidence="1">
    <location>
        <begin position="102"/>
        <end position="218"/>
    </location>
</feature>
<feature type="compositionally biased region" description="Polar residues" evidence="1">
    <location>
        <begin position="346"/>
        <end position="357"/>
    </location>
</feature>
<comment type="caution">
    <text evidence="2">The sequence shown here is derived from an EMBL/GenBank/DDBJ whole genome shotgun (WGS) entry which is preliminary data.</text>
</comment>
<dbReference type="AlphaFoldDB" id="A0A507QWV5"/>
<accession>A0A507QWV5</accession>
<evidence type="ECO:0000313" key="3">
    <source>
        <dbReference type="Proteomes" id="UP000319663"/>
    </source>
</evidence>
<evidence type="ECO:0000256" key="1">
    <source>
        <dbReference type="SAM" id="MobiDB-lite"/>
    </source>
</evidence>
<evidence type="ECO:0000313" key="2">
    <source>
        <dbReference type="EMBL" id="TQB74141.1"/>
    </source>
</evidence>
<feature type="compositionally biased region" description="Polar residues" evidence="1">
    <location>
        <begin position="108"/>
        <end position="125"/>
    </location>
</feature>
<feature type="region of interest" description="Disordered" evidence="1">
    <location>
        <begin position="315"/>
        <end position="358"/>
    </location>
</feature>
<dbReference type="Proteomes" id="UP000319663">
    <property type="component" value="Unassembled WGS sequence"/>
</dbReference>
<protein>
    <submittedName>
        <fullName evidence="2">Uncharacterized protein</fullName>
    </submittedName>
</protein>
<dbReference type="STRING" id="5098.A0A507QWV5"/>
<reference evidence="2 3" key="1">
    <citation type="submission" date="2019-06" db="EMBL/GenBank/DDBJ databases">
        <title>Wine fermentation using esterase from Monascus purpureus.</title>
        <authorList>
            <person name="Geng C."/>
            <person name="Zhang Y."/>
        </authorList>
    </citation>
    <scope>NUCLEOTIDE SEQUENCE [LARGE SCALE GENOMIC DNA]</scope>
    <source>
        <strain evidence="2">HQ1</strain>
    </source>
</reference>